<dbReference type="EC" id="3.4.-.-" evidence="6"/>
<evidence type="ECO:0000256" key="4">
    <source>
        <dbReference type="ARBA" id="ARBA00022807"/>
    </source>
</evidence>
<dbReference type="AlphaFoldDB" id="A0A5P9QF97"/>
<dbReference type="GO" id="GO:0006508">
    <property type="term" value="P:proteolysis"/>
    <property type="evidence" value="ECO:0007669"/>
    <property type="project" value="UniProtKB-KW"/>
</dbReference>
<dbReference type="InterPro" id="IPR000064">
    <property type="entry name" value="NLP_P60_dom"/>
</dbReference>
<dbReference type="EMBL" id="CP045529">
    <property type="protein sequence ID" value="QFU99720.1"/>
    <property type="molecule type" value="Genomic_DNA"/>
</dbReference>
<accession>A0A5P9QF97</accession>
<dbReference type="RefSeq" id="WP_051136326.1">
    <property type="nucleotide sequence ID" value="NZ_BAABIH010000016.1"/>
</dbReference>
<keyword evidence="3 6" id="KW-0378">Hydrolase</keyword>
<evidence type="ECO:0000259" key="5">
    <source>
        <dbReference type="PROSITE" id="PS51935"/>
    </source>
</evidence>
<evidence type="ECO:0000256" key="3">
    <source>
        <dbReference type="ARBA" id="ARBA00022801"/>
    </source>
</evidence>
<dbReference type="PROSITE" id="PS51935">
    <property type="entry name" value="NLPC_P60"/>
    <property type="match status" value="1"/>
</dbReference>
<dbReference type="InterPro" id="IPR051202">
    <property type="entry name" value="Peptidase_C40"/>
</dbReference>
<feature type="domain" description="NlpC/P60" evidence="5">
    <location>
        <begin position="153"/>
        <end position="270"/>
    </location>
</feature>
<reference evidence="6 7" key="1">
    <citation type="submission" date="2019-10" db="EMBL/GenBank/DDBJ databases">
        <title>Genome sequence of Luteimicrobium xylanilyticum HY-24.</title>
        <authorList>
            <person name="Kim D.Y."/>
            <person name="Park H.-Y."/>
        </authorList>
    </citation>
    <scope>NUCLEOTIDE SEQUENCE [LARGE SCALE GENOMIC DNA]</scope>
    <source>
        <strain evidence="6 7">HY-24</strain>
    </source>
</reference>
<comment type="similarity">
    <text evidence="1">Belongs to the peptidase C40 family.</text>
</comment>
<keyword evidence="4" id="KW-0788">Thiol protease</keyword>
<keyword evidence="7" id="KW-1185">Reference proteome</keyword>
<dbReference type="Pfam" id="PF00877">
    <property type="entry name" value="NLPC_P60"/>
    <property type="match status" value="1"/>
</dbReference>
<dbReference type="OrthoDB" id="9815778at2"/>
<protein>
    <submittedName>
        <fullName evidence="6">Protein P54</fullName>
        <ecNumber evidence="6">3.4.-.-</ecNumber>
    </submittedName>
</protein>
<dbReference type="Proteomes" id="UP000326702">
    <property type="component" value="Chromosome"/>
</dbReference>
<evidence type="ECO:0000313" key="6">
    <source>
        <dbReference type="EMBL" id="QFU99720.1"/>
    </source>
</evidence>
<organism evidence="6 7">
    <name type="scientific">Luteimicrobium xylanilyticum</name>
    <dbReference type="NCBI Taxonomy" id="1133546"/>
    <lineage>
        <taxon>Bacteria</taxon>
        <taxon>Bacillati</taxon>
        <taxon>Actinomycetota</taxon>
        <taxon>Actinomycetes</taxon>
        <taxon>Micrococcales</taxon>
        <taxon>Luteimicrobium</taxon>
    </lineage>
</organism>
<dbReference type="GO" id="GO:0008234">
    <property type="term" value="F:cysteine-type peptidase activity"/>
    <property type="evidence" value="ECO:0007669"/>
    <property type="project" value="UniProtKB-KW"/>
</dbReference>
<evidence type="ECO:0000256" key="1">
    <source>
        <dbReference type="ARBA" id="ARBA00007074"/>
    </source>
</evidence>
<dbReference type="KEGG" id="lxl:KDY119_03255"/>
<dbReference type="InterPro" id="IPR038765">
    <property type="entry name" value="Papain-like_cys_pep_sf"/>
</dbReference>
<keyword evidence="2" id="KW-0645">Protease</keyword>
<proteinExistence type="inferred from homology"/>
<name>A0A5P9QF97_9MICO</name>
<evidence type="ECO:0000313" key="7">
    <source>
        <dbReference type="Proteomes" id="UP000326702"/>
    </source>
</evidence>
<evidence type="ECO:0000256" key="2">
    <source>
        <dbReference type="ARBA" id="ARBA00022670"/>
    </source>
</evidence>
<dbReference type="PANTHER" id="PTHR47053:SF1">
    <property type="entry name" value="MUREIN DD-ENDOPEPTIDASE MEPH-RELATED"/>
    <property type="match status" value="1"/>
</dbReference>
<gene>
    <name evidence="6" type="ORF">KDY119_03255</name>
</gene>
<sequence>MLRTREQGAVRPEGGRPRRFGRVATTAGLLVGLVGGGLVATAAATPAAAATATKAVHKSTPSLSLKISDKSYYKNKPPLVKVTSTTRGKATTGKVYFRVSGKLVAIRTLKHGKVTYRLSKHLKVGHHRVRATIHPAHPSSVKSRTKYTTVHTHKYSSRVVERAVKYTGTRYVYGGSSPRGFDCSGFTKYVYSHTKVKTLPRTSSGQRHAGKVVSKKHAKPGDLVYTPGHVGIYVGGNKIIDAPRPGKSIHVRSMWRASWTFIHVKAKANSI</sequence>
<dbReference type="Gene3D" id="3.90.1720.10">
    <property type="entry name" value="endopeptidase domain like (from Nostoc punctiforme)"/>
    <property type="match status" value="1"/>
</dbReference>
<dbReference type="SUPFAM" id="SSF54001">
    <property type="entry name" value="Cysteine proteinases"/>
    <property type="match status" value="1"/>
</dbReference>
<dbReference type="PANTHER" id="PTHR47053">
    <property type="entry name" value="MUREIN DD-ENDOPEPTIDASE MEPH-RELATED"/>
    <property type="match status" value="1"/>
</dbReference>